<organism evidence="3 4">
    <name type="scientific">Dryococelus australis</name>
    <dbReference type="NCBI Taxonomy" id="614101"/>
    <lineage>
        <taxon>Eukaryota</taxon>
        <taxon>Metazoa</taxon>
        <taxon>Ecdysozoa</taxon>
        <taxon>Arthropoda</taxon>
        <taxon>Hexapoda</taxon>
        <taxon>Insecta</taxon>
        <taxon>Pterygota</taxon>
        <taxon>Neoptera</taxon>
        <taxon>Polyneoptera</taxon>
        <taxon>Phasmatodea</taxon>
        <taxon>Verophasmatodea</taxon>
        <taxon>Anareolatae</taxon>
        <taxon>Phasmatidae</taxon>
        <taxon>Eurycanthinae</taxon>
        <taxon>Dryococelus</taxon>
    </lineage>
</organism>
<name>A0ABQ9GD32_9NEOP</name>
<protein>
    <submittedName>
        <fullName evidence="3">Uncharacterized protein</fullName>
    </submittedName>
</protein>
<keyword evidence="2" id="KW-0472">Membrane</keyword>
<keyword evidence="2" id="KW-0812">Transmembrane</keyword>
<accession>A0ABQ9GD32</accession>
<feature type="region of interest" description="Disordered" evidence="1">
    <location>
        <begin position="568"/>
        <end position="593"/>
    </location>
</feature>
<comment type="caution">
    <text evidence="3">The sequence shown here is derived from an EMBL/GenBank/DDBJ whole genome shotgun (WGS) entry which is preliminary data.</text>
</comment>
<feature type="region of interest" description="Disordered" evidence="1">
    <location>
        <begin position="693"/>
        <end position="738"/>
    </location>
</feature>
<feature type="compositionally biased region" description="Acidic residues" evidence="1">
    <location>
        <begin position="693"/>
        <end position="703"/>
    </location>
</feature>
<evidence type="ECO:0000256" key="2">
    <source>
        <dbReference type="SAM" id="Phobius"/>
    </source>
</evidence>
<evidence type="ECO:0000313" key="3">
    <source>
        <dbReference type="EMBL" id="KAJ8868981.1"/>
    </source>
</evidence>
<feature type="transmembrane region" description="Helical" evidence="2">
    <location>
        <begin position="220"/>
        <end position="241"/>
    </location>
</feature>
<proteinExistence type="predicted"/>
<dbReference type="EMBL" id="JARBHB010000014">
    <property type="protein sequence ID" value="KAJ8868981.1"/>
    <property type="molecule type" value="Genomic_DNA"/>
</dbReference>
<feature type="region of interest" description="Disordered" evidence="1">
    <location>
        <begin position="1"/>
        <end position="23"/>
    </location>
</feature>
<gene>
    <name evidence="3" type="ORF">PR048_030522</name>
</gene>
<reference evidence="3 4" key="1">
    <citation type="submission" date="2023-02" db="EMBL/GenBank/DDBJ databases">
        <title>LHISI_Scaffold_Assembly.</title>
        <authorList>
            <person name="Stuart O.P."/>
            <person name="Cleave R."/>
            <person name="Magrath M.J.L."/>
            <person name="Mikheyev A.S."/>
        </authorList>
    </citation>
    <scope>NUCLEOTIDE SEQUENCE [LARGE SCALE GENOMIC DNA]</scope>
    <source>
        <strain evidence="3">Daus_M_001</strain>
        <tissue evidence="3">Leg muscle</tissue>
    </source>
</reference>
<dbReference type="Proteomes" id="UP001159363">
    <property type="component" value="Chromosome 13"/>
</dbReference>
<keyword evidence="2" id="KW-1133">Transmembrane helix</keyword>
<sequence>MEQRRNERVEETGDPRENPPINGIVRHDSLLANIRSEPPGNSNTSCFGDFHLALSSHGVNFPPVRGHSFTAPEKTLHVHNISIVGQSSGKPSACGFLQTSGNALPLDGKAGRSVNQIEQLPPLGWGWPRQLACQELNCTILVSDDATGRRVFARMSCFPRPSLPTLLHTHITSPSSALQTSMSRGAPLNAEICEMARNEFDDETYLAYVVESNLSAILSFHFLIVGLVIVMVVGGPAAHLLPVLESLLLERGRGERLLLLEPAAGLLLAERRRRLLPEGLAPGLAPPGSPPANHLLCFGSDGSAVLTCQQALLTKLRQGVVNGEFRGHTTALVKKLLFRRRNLVIASRKWNINVTETNSKHIPIAGALRKMNDVPTDILRKVHHSLISNSQLQHLNGILRAASAPKPIMQNTAVGEGRPNHVEHLDTMCVSSLWTGYDRKRRASGSNEEYGVRDPVETQEDLLARVMVAVQQIDGTPGVKERVYCNMSRRYNVYNDKWNEDLIAPKQTPPGRPTVPDITAGDPANKAFVVVTLHQQDVQRRGRAVHRQIWAALNVEVLRADEGEAWSGGSGVGMKGRRKREIPEKTRRPAASSATIRACENLGATPPEIKPGSPRSIEGIALTIASPGTRRPDLLVVHVADCTLGWLPGSLHTSRPTSRARFRNVFLLVPAVHRGRSSPSLTVMRTRKIVKEEEEEIEEDEEMGKDKNMRWIRRRRGGVGEGETEKEDDKRRGRRKRR</sequence>
<keyword evidence="4" id="KW-1185">Reference proteome</keyword>
<evidence type="ECO:0000313" key="4">
    <source>
        <dbReference type="Proteomes" id="UP001159363"/>
    </source>
</evidence>
<evidence type="ECO:0000256" key="1">
    <source>
        <dbReference type="SAM" id="MobiDB-lite"/>
    </source>
</evidence>
<feature type="compositionally biased region" description="Basic and acidic residues" evidence="1">
    <location>
        <begin position="1"/>
        <end position="17"/>
    </location>
</feature>